<keyword evidence="7" id="KW-0963">Cytoplasm</keyword>
<name>A0A7T0BUC2_9BACT</name>
<feature type="binding site" evidence="7">
    <location>
        <position position="185"/>
    </location>
    <ligand>
        <name>Fe(2+)</name>
        <dbReference type="ChEBI" id="CHEBI:29033"/>
    </ligand>
</feature>
<dbReference type="GO" id="GO:0004325">
    <property type="term" value="F:ferrochelatase activity"/>
    <property type="evidence" value="ECO:0007669"/>
    <property type="project" value="UniProtKB-UniRule"/>
</dbReference>
<evidence type="ECO:0000256" key="5">
    <source>
        <dbReference type="ARBA" id="ARBA00023244"/>
    </source>
</evidence>
<keyword evidence="5 7" id="KW-0627">Porphyrin biosynthesis</keyword>
<dbReference type="GO" id="GO:0005737">
    <property type="term" value="C:cytoplasm"/>
    <property type="evidence" value="ECO:0007669"/>
    <property type="project" value="UniProtKB-SubCell"/>
</dbReference>
<dbReference type="Gene3D" id="3.40.50.1400">
    <property type="match status" value="2"/>
</dbReference>
<keyword evidence="3 7" id="KW-0350">Heme biosynthesis</keyword>
<evidence type="ECO:0000256" key="1">
    <source>
        <dbReference type="ARBA" id="ARBA00007718"/>
    </source>
</evidence>
<dbReference type="Proteomes" id="UP000594688">
    <property type="component" value="Chromosome"/>
</dbReference>
<reference evidence="9 10" key="1">
    <citation type="submission" date="2020-02" db="EMBL/GenBank/DDBJ databases">
        <title>Genomic and physiological characterization of two novel Nitrospinaceae genera.</title>
        <authorList>
            <person name="Mueller A.J."/>
            <person name="Jung M.-Y."/>
            <person name="Strachan C.R."/>
            <person name="Herbold C.W."/>
            <person name="Kirkegaard R.H."/>
            <person name="Daims H."/>
        </authorList>
    </citation>
    <scope>NUCLEOTIDE SEQUENCE [LARGE SCALE GENOMIC DNA]</scope>
    <source>
        <strain evidence="9">EB</strain>
    </source>
</reference>
<dbReference type="GO" id="GO:0046872">
    <property type="term" value="F:metal ion binding"/>
    <property type="evidence" value="ECO:0007669"/>
    <property type="project" value="UniProtKB-KW"/>
</dbReference>
<dbReference type="Pfam" id="PF00762">
    <property type="entry name" value="Ferrochelatase"/>
    <property type="match status" value="1"/>
</dbReference>
<dbReference type="InterPro" id="IPR001015">
    <property type="entry name" value="Ferrochelatase"/>
</dbReference>
<protein>
    <recommendedName>
        <fullName evidence="7">Ferrochelatase</fullName>
        <ecNumber evidence="7">4.98.1.1</ecNumber>
    </recommendedName>
    <alternativeName>
        <fullName evidence="7">Heme synthase</fullName>
    </alternativeName>
    <alternativeName>
        <fullName evidence="7">Protoheme ferro-lyase</fullName>
    </alternativeName>
</protein>
<dbReference type="InterPro" id="IPR033644">
    <property type="entry name" value="Ferrochelatase_C"/>
</dbReference>
<comment type="pathway">
    <text evidence="7">Porphyrin-containing compound metabolism; protoheme biosynthesis; protoheme from protoporphyrin-IX: step 1/1.</text>
</comment>
<dbReference type="HAMAP" id="MF_00323">
    <property type="entry name" value="Ferrochelatase"/>
    <property type="match status" value="1"/>
</dbReference>
<dbReference type="NCBIfam" id="TIGR00109">
    <property type="entry name" value="hemH"/>
    <property type="match status" value="1"/>
</dbReference>
<dbReference type="EC" id="4.98.1.1" evidence="7"/>
<evidence type="ECO:0000256" key="6">
    <source>
        <dbReference type="ARBA" id="ARBA00024536"/>
    </source>
</evidence>
<dbReference type="PANTHER" id="PTHR11108:SF1">
    <property type="entry name" value="FERROCHELATASE, MITOCHONDRIAL"/>
    <property type="match status" value="1"/>
</dbReference>
<dbReference type="UniPathway" id="UPA00252">
    <property type="reaction ID" value="UER00325"/>
</dbReference>
<evidence type="ECO:0000256" key="3">
    <source>
        <dbReference type="ARBA" id="ARBA00023133"/>
    </source>
</evidence>
<keyword evidence="7" id="KW-0479">Metal-binding</keyword>
<dbReference type="SUPFAM" id="SSF53800">
    <property type="entry name" value="Chelatase"/>
    <property type="match status" value="1"/>
</dbReference>
<evidence type="ECO:0000256" key="7">
    <source>
        <dbReference type="HAMAP-Rule" id="MF_00323"/>
    </source>
</evidence>
<dbReference type="GO" id="GO:0006783">
    <property type="term" value="P:heme biosynthetic process"/>
    <property type="evidence" value="ECO:0007669"/>
    <property type="project" value="UniProtKB-UniRule"/>
</dbReference>
<dbReference type="PANTHER" id="PTHR11108">
    <property type="entry name" value="FERROCHELATASE"/>
    <property type="match status" value="1"/>
</dbReference>
<dbReference type="CDD" id="cd03411">
    <property type="entry name" value="Ferrochelatase_N"/>
    <property type="match status" value="1"/>
</dbReference>
<comment type="catalytic activity">
    <reaction evidence="6">
        <text>Fe-coproporphyrin III + 2 H(+) = coproporphyrin III + Fe(2+)</text>
        <dbReference type="Rhea" id="RHEA:49572"/>
        <dbReference type="ChEBI" id="CHEBI:15378"/>
        <dbReference type="ChEBI" id="CHEBI:29033"/>
        <dbReference type="ChEBI" id="CHEBI:68438"/>
        <dbReference type="ChEBI" id="CHEBI:131725"/>
        <dbReference type="EC" id="4.99.1.9"/>
    </reaction>
    <physiologicalReaction direction="right-to-left" evidence="6">
        <dbReference type="Rhea" id="RHEA:49574"/>
    </physiologicalReaction>
</comment>
<comment type="subcellular location">
    <subcellularLocation>
        <location evidence="7">Cytoplasm</location>
    </subcellularLocation>
</comment>
<accession>A0A7T0BUC2</accession>
<feature type="binding site" evidence="7">
    <location>
        <position position="265"/>
    </location>
    <ligand>
        <name>Fe(2+)</name>
        <dbReference type="ChEBI" id="CHEBI:29033"/>
    </ligand>
</feature>
<dbReference type="AlphaFoldDB" id="A0A7T0BUC2"/>
<dbReference type="KEGG" id="nli:G3M70_04160"/>
<evidence type="ECO:0000256" key="2">
    <source>
        <dbReference type="ARBA" id="ARBA00023004"/>
    </source>
</evidence>
<evidence type="ECO:0000313" key="9">
    <source>
        <dbReference type="EMBL" id="QPJ61124.1"/>
    </source>
</evidence>
<organism evidence="9 10">
    <name type="scientific">Candidatus Nitronauta litoralis</name>
    <dbReference type="NCBI Taxonomy" id="2705533"/>
    <lineage>
        <taxon>Bacteria</taxon>
        <taxon>Pseudomonadati</taxon>
        <taxon>Nitrospinota/Tectimicrobiota group</taxon>
        <taxon>Nitrospinota</taxon>
        <taxon>Nitrospinia</taxon>
        <taxon>Nitrospinales</taxon>
        <taxon>Nitrospinaceae</taxon>
        <taxon>Candidatus Nitronauta</taxon>
    </lineage>
</organism>
<gene>
    <name evidence="7 9" type="primary">hemH</name>
    <name evidence="9" type="ORF">G3M70_04160</name>
</gene>
<dbReference type="CDD" id="cd00419">
    <property type="entry name" value="Ferrochelatase_C"/>
    <property type="match status" value="1"/>
</dbReference>
<keyword evidence="4 7" id="KW-0456">Lyase</keyword>
<comment type="similarity">
    <text evidence="1 7 8">Belongs to the ferrochelatase family.</text>
</comment>
<keyword evidence="2 7" id="KW-0408">Iron</keyword>
<proteinExistence type="inferred from homology"/>
<evidence type="ECO:0000256" key="8">
    <source>
        <dbReference type="RuleBase" id="RU004185"/>
    </source>
</evidence>
<dbReference type="EMBL" id="CP048685">
    <property type="protein sequence ID" value="QPJ61124.1"/>
    <property type="molecule type" value="Genomic_DNA"/>
</dbReference>
<comment type="function">
    <text evidence="7">Catalyzes the ferrous insertion into protoporphyrin IX.</text>
</comment>
<evidence type="ECO:0000313" key="10">
    <source>
        <dbReference type="Proteomes" id="UP000594688"/>
    </source>
</evidence>
<evidence type="ECO:0000256" key="4">
    <source>
        <dbReference type="ARBA" id="ARBA00023239"/>
    </source>
</evidence>
<comment type="catalytic activity">
    <reaction evidence="7">
        <text>heme b + 2 H(+) = protoporphyrin IX + Fe(2+)</text>
        <dbReference type="Rhea" id="RHEA:22584"/>
        <dbReference type="ChEBI" id="CHEBI:15378"/>
        <dbReference type="ChEBI" id="CHEBI:29033"/>
        <dbReference type="ChEBI" id="CHEBI:57306"/>
        <dbReference type="ChEBI" id="CHEBI:60344"/>
        <dbReference type="EC" id="4.98.1.1"/>
    </reaction>
</comment>
<dbReference type="InterPro" id="IPR033659">
    <property type="entry name" value="Ferrochelatase_N"/>
</dbReference>
<sequence length="310" mass="34990">MSETKITNTAVILLGHGAPEDVKHIPEYLKNIRGGKVSSPEVVAEVTERYEIIGGSSPFRKLTQEQAEALEVFLNQGGDEFKVYYAMRVWKPFIKDVVKQAMDDGAERIIAICLAPQYSEWSTERYWRSFKEALKDVPGHIPIHFITSWAGDPSLIDAFEERYQAAVEEMKADGIEEFHTVFTVHSIPEGPRGKEDPYVHDYNRTMDGLIERVNPSPWYQAFQSQGMIPVPWLEPSVEQIIDEIAEAGGKSVLIVPVGFVCDHVEILYDIDIAFKQYAEDKGLKLYRTESLNSSPGLIEALGAAVWERLI</sequence>